<dbReference type="EMBL" id="CP019285">
    <property type="protein sequence ID" value="APW96811.1"/>
    <property type="molecule type" value="Genomic_DNA"/>
</dbReference>
<keyword evidence="2" id="KW-0067">ATP-binding</keyword>
<keyword evidence="1" id="KW-0547">Nucleotide-binding</keyword>
<dbReference type="PANTHER" id="PTHR43384">
    <property type="entry name" value="SEPTUM SITE-DETERMINING PROTEIN MIND HOMOLOG, CHLOROPLASTIC-RELATED"/>
    <property type="match status" value="1"/>
</dbReference>
<dbReference type="GO" id="GO:0005524">
    <property type="term" value="F:ATP binding"/>
    <property type="evidence" value="ECO:0007669"/>
    <property type="project" value="UniProtKB-KW"/>
</dbReference>
<dbReference type="eggNOG" id="arCOG01175">
    <property type="taxonomic scope" value="Archaea"/>
</dbReference>
<reference evidence="5" key="3">
    <citation type="submission" date="2017-01" db="EMBL/GenBank/DDBJ databases">
        <authorList>
            <person name="Mah S.A."/>
            <person name="Swanson W.J."/>
            <person name="Moy G.W."/>
            <person name="Vacquier V.D."/>
        </authorList>
    </citation>
    <scope>NUCLEOTIDE SEQUENCE</scope>
    <source>
        <strain evidence="5">AJ5</strain>
    </source>
</reference>
<dbReference type="eggNOG" id="arCOG06259">
    <property type="taxonomic scope" value="Archaea"/>
</dbReference>
<sequence length="498" mass="51971">MVPSVENHGRHALAAALRGDSDTAMPADGYRFKWEGATNRGMFAIAGAKGGCGKTTVTIGLADAFSRAGTPAVAVDADRQLPNLHVVAGADRNPTLVDVASDEELEAVVQGRQGPDGDGVGAGVGIVPAPEPSERAEVDFELAIDRLERTGAEVLVDCPSGAGPDAVEPLEYADAVVVVTTATDRGLDAAATTVEIARRLDTPIAGAIVTLTDGVTDTLESTLGIPVLGTVPDCESPLTEAAARTAFDDLAAAVARRATATPSPGSDREGSAKSLLSTGNRAVDRTLGGVPPGTVVAVTAHPASQSERLLYEATATRGTLYLTTDRSRNDVERAIESTTVRTGNPTVRRLDRDEPVEHARRLIGELPEGANLVIDSVAPLERTAGEAYPDVLNAVADRMSETGGIAILHCLRGAEPNRRTTTLHLADAVFDVRTISAGVGTGVEHRIAVPKFRPDGRRSPIVELDRREKGERNGLGSEGDPTAFEFAAERDDGQGKEE</sequence>
<dbReference type="GeneID" id="30920069"/>
<dbReference type="GO" id="GO:0005829">
    <property type="term" value="C:cytosol"/>
    <property type="evidence" value="ECO:0007669"/>
    <property type="project" value="TreeGrafter"/>
</dbReference>
<dbReference type="Pfam" id="PF23442">
    <property type="entry name" value="DUF7125"/>
    <property type="match status" value="1"/>
</dbReference>
<dbReference type="InterPro" id="IPR027417">
    <property type="entry name" value="P-loop_NTPase"/>
</dbReference>
<organism evidence="6 7">
    <name type="scientific">Natronobacterium lacisalsi AJ5</name>
    <dbReference type="NCBI Taxonomy" id="358396"/>
    <lineage>
        <taxon>Archaea</taxon>
        <taxon>Methanobacteriati</taxon>
        <taxon>Methanobacteriota</taxon>
        <taxon>Stenosarchaea group</taxon>
        <taxon>Halobacteria</taxon>
        <taxon>Halobacteriales</taxon>
        <taxon>Natrialbaceae</taxon>
        <taxon>Natronobacterium</taxon>
    </lineage>
</organism>
<dbReference type="InterPro" id="IPR055549">
    <property type="entry name" value="DUF7125"/>
</dbReference>
<proteinExistence type="predicted"/>
<keyword evidence="7" id="KW-1185">Reference proteome</keyword>
<feature type="compositionally biased region" description="Basic and acidic residues" evidence="3">
    <location>
        <begin position="487"/>
        <end position="498"/>
    </location>
</feature>
<evidence type="ECO:0000313" key="7">
    <source>
        <dbReference type="Proteomes" id="UP000011555"/>
    </source>
</evidence>
<dbReference type="RefSeq" id="WP_007140996.1">
    <property type="nucleotide sequence ID" value="NZ_AOLZ01000029.1"/>
</dbReference>
<evidence type="ECO:0000259" key="4">
    <source>
        <dbReference type="Pfam" id="PF01656"/>
    </source>
</evidence>
<feature type="compositionally biased region" description="Basic and acidic residues" evidence="3">
    <location>
        <begin position="454"/>
        <end position="472"/>
    </location>
</feature>
<evidence type="ECO:0000313" key="6">
    <source>
        <dbReference type="EMBL" id="EMA35084.1"/>
    </source>
</evidence>
<dbReference type="GO" id="GO:0016887">
    <property type="term" value="F:ATP hydrolysis activity"/>
    <property type="evidence" value="ECO:0007669"/>
    <property type="project" value="TreeGrafter"/>
</dbReference>
<dbReference type="GO" id="GO:0009898">
    <property type="term" value="C:cytoplasmic side of plasma membrane"/>
    <property type="evidence" value="ECO:0007669"/>
    <property type="project" value="TreeGrafter"/>
</dbReference>
<dbReference type="PANTHER" id="PTHR43384:SF6">
    <property type="entry name" value="SEPTUM SITE-DETERMINING PROTEIN MIND HOMOLOG, CHLOROPLASTIC"/>
    <property type="match status" value="1"/>
</dbReference>
<dbReference type="Gene3D" id="3.40.50.300">
    <property type="entry name" value="P-loop containing nucleotide triphosphate hydrolases"/>
    <property type="match status" value="2"/>
</dbReference>
<reference evidence="6 7" key="2">
    <citation type="journal article" date="2014" name="PLoS Genet.">
        <title>Phylogenetically driven sequencing of extremely halophilic archaea reveals strategies for static and dynamic osmo-response.</title>
        <authorList>
            <person name="Becker E.A."/>
            <person name="Seitzer P.M."/>
            <person name="Tritt A."/>
            <person name="Larsen D."/>
            <person name="Krusor M."/>
            <person name="Yao A.I."/>
            <person name="Wu D."/>
            <person name="Madern D."/>
            <person name="Eisen J.A."/>
            <person name="Darling A.E."/>
            <person name="Facciotti M.T."/>
        </authorList>
    </citation>
    <scope>NUCLEOTIDE SEQUENCE [LARGE SCALE GENOMIC DNA]</scope>
    <source>
        <strain evidence="6 7">AJ5</strain>
    </source>
</reference>
<evidence type="ECO:0000313" key="5">
    <source>
        <dbReference type="EMBL" id="APW96811.1"/>
    </source>
</evidence>
<feature type="domain" description="CobQ/CobB/MinD/ParA nucleotide binding" evidence="4">
    <location>
        <begin position="44"/>
        <end position="235"/>
    </location>
</feature>
<dbReference type="GO" id="GO:0051782">
    <property type="term" value="P:negative regulation of cell division"/>
    <property type="evidence" value="ECO:0007669"/>
    <property type="project" value="TreeGrafter"/>
</dbReference>
<dbReference type="SUPFAM" id="SSF52540">
    <property type="entry name" value="P-loop containing nucleoside triphosphate hydrolases"/>
    <property type="match status" value="2"/>
</dbReference>
<feature type="region of interest" description="Disordered" evidence="3">
    <location>
        <begin position="454"/>
        <end position="498"/>
    </location>
</feature>
<dbReference type="InterPro" id="IPR050625">
    <property type="entry name" value="ParA/MinD_ATPase"/>
</dbReference>
<dbReference type="InterPro" id="IPR002586">
    <property type="entry name" value="CobQ/CobB/MinD/ParA_Nub-bd_dom"/>
</dbReference>
<evidence type="ECO:0000256" key="3">
    <source>
        <dbReference type="SAM" id="MobiDB-lite"/>
    </source>
</evidence>
<dbReference type="Proteomes" id="UP000186547">
    <property type="component" value="Chromosome"/>
</dbReference>
<gene>
    <name evidence="6" type="ORF">C445_06295</name>
    <name evidence="5" type="ORF">CHINAEXTREME_03055</name>
</gene>
<dbReference type="AlphaFoldDB" id="M0LRN1"/>
<evidence type="ECO:0000256" key="1">
    <source>
        <dbReference type="ARBA" id="ARBA00022741"/>
    </source>
</evidence>
<accession>M0LRN1</accession>
<dbReference type="EMBL" id="AOLZ01000029">
    <property type="protein sequence ID" value="EMA35084.1"/>
    <property type="molecule type" value="Genomic_DNA"/>
</dbReference>
<dbReference type="Proteomes" id="UP000011555">
    <property type="component" value="Unassembled WGS sequence"/>
</dbReference>
<dbReference type="PATRIC" id="fig|358396.7.peg.1275"/>
<protein>
    <submittedName>
        <fullName evidence="6">Chromosome partitioning ATPase</fullName>
    </submittedName>
    <submittedName>
        <fullName evidence="5">Cobyrinic acid a,c-diamide synthase</fullName>
    </submittedName>
</protein>
<dbReference type="KEGG" id="hlc:CHINAEXTREME03055"/>
<name>M0LRN1_NATLA</name>
<feature type="region of interest" description="Disordered" evidence="3">
    <location>
        <begin position="257"/>
        <end position="276"/>
    </location>
</feature>
<dbReference type="Pfam" id="PF01656">
    <property type="entry name" value="CbiA"/>
    <property type="match status" value="1"/>
</dbReference>
<reference evidence="5 8" key="1">
    <citation type="journal article" date="2011" name="J. Bacteriol.">
        <title>Genome sequence of Halobiforma lacisalsi AJ5, an extremely halophilic archaeon which harbors a bop gene.</title>
        <authorList>
            <person name="Jiang X."/>
            <person name="Wang S."/>
            <person name="Cheng H."/>
            <person name="Huo Y."/>
            <person name="Zhang X."/>
            <person name="Zhu X."/>
            <person name="Han X."/>
            <person name="Ni P."/>
            <person name="Wu M."/>
        </authorList>
    </citation>
    <scope>NUCLEOTIDE SEQUENCE [LARGE SCALE GENOMIC DNA]</scope>
    <source>
        <strain evidence="5 8">AJ5</strain>
    </source>
</reference>
<evidence type="ECO:0000256" key="2">
    <source>
        <dbReference type="ARBA" id="ARBA00022840"/>
    </source>
</evidence>
<evidence type="ECO:0000313" key="8">
    <source>
        <dbReference type="Proteomes" id="UP000186547"/>
    </source>
</evidence>